<dbReference type="AlphaFoldDB" id="A0A368NGW7"/>
<evidence type="ECO:0000313" key="2">
    <source>
        <dbReference type="EMBL" id="RCU48631.1"/>
    </source>
</evidence>
<feature type="transmembrane region" description="Helical" evidence="1">
    <location>
        <begin position="6"/>
        <end position="27"/>
    </location>
</feature>
<organism evidence="2 3">
    <name type="scientific">Haloplanus salinus</name>
    <dbReference type="NCBI Taxonomy" id="1126245"/>
    <lineage>
        <taxon>Archaea</taxon>
        <taxon>Methanobacteriati</taxon>
        <taxon>Methanobacteriota</taxon>
        <taxon>Stenosarchaea group</taxon>
        <taxon>Halobacteria</taxon>
        <taxon>Halobacteriales</taxon>
        <taxon>Haloferacaceae</taxon>
        <taxon>Haloplanus</taxon>
    </lineage>
</organism>
<sequence>MSTLETLAFVAGVSLGVVGFSVAGLMIAGPFGEDWVRRGKQLAKNTILGVVILASANMVVAFLISQLGPSFCS</sequence>
<proteinExistence type="predicted"/>
<dbReference type="EMBL" id="QPHM01000001">
    <property type="protein sequence ID" value="RCU48631.1"/>
    <property type="molecule type" value="Genomic_DNA"/>
</dbReference>
<evidence type="ECO:0000313" key="3">
    <source>
        <dbReference type="Proteomes" id="UP000252189"/>
    </source>
</evidence>
<keyword evidence="1" id="KW-0472">Membrane</keyword>
<feature type="transmembrane region" description="Helical" evidence="1">
    <location>
        <begin position="47"/>
        <end position="67"/>
    </location>
</feature>
<reference evidence="2 3" key="1">
    <citation type="submission" date="2018-07" db="EMBL/GenBank/DDBJ databases">
        <title>Genome sequences of Haloplanus salinus JCM 18368T.</title>
        <authorList>
            <person name="Kim Y.B."/>
            <person name="Roh S.W."/>
        </authorList>
    </citation>
    <scope>NUCLEOTIDE SEQUENCE [LARGE SCALE GENOMIC DNA]</scope>
    <source>
        <strain evidence="2 3">JCM 18368</strain>
    </source>
</reference>
<keyword evidence="3" id="KW-1185">Reference proteome</keyword>
<gene>
    <name evidence="2" type="ORF">DU504_06600</name>
</gene>
<keyword evidence="1" id="KW-1133">Transmembrane helix</keyword>
<keyword evidence="1" id="KW-0812">Transmembrane</keyword>
<protein>
    <submittedName>
        <fullName evidence="2">Uncharacterized protein</fullName>
    </submittedName>
</protein>
<accession>A0A368NGW7</accession>
<dbReference type="Proteomes" id="UP000252189">
    <property type="component" value="Unassembled WGS sequence"/>
</dbReference>
<evidence type="ECO:0000256" key="1">
    <source>
        <dbReference type="SAM" id="Phobius"/>
    </source>
</evidence>
<name>A0A368NGW7_9EURY</name>
<comment type="caution">
    <text evidence="2">The sequence shown here is derived from an EMBL/GenBank/DDBJ whole genome shotgun (WGS) entry which is preliminary data.</text>
</comment>